<dbReference type="InterPro" id="IPR025345">
    <property type="entry name" value="DUF4249"/>
</dbReference>
<proteinExistence type="predicted"/>
<keyword evidence="3" id="KW-1185">Reference proteome</keyword>
<dbReference type="Pfam" id="PF14054">
    <property type="entry name" value="DUF4249"/>
    <property type="match status" value="1"/>
</dbReference>
<evidence type="ECO:0000313" key="2">
    <source>
        <dbReference type="EMBL" id="TFH82438.1"/>
    </source>
</evidence>
<name>A0A4Y8VQ10_9BACT</name>
<sequence>MKERLRYFAGKWLLSVGCLQVFILLNCCLLSSCYDHVETSTDKLLVVEGWIDAGDFPKVKLTNTVYLSKNELMLDSLSNYLERWAKVTISDGTRTETMVGRYDRNYFPPFVYTTYDMRGEIGKEYTLRVETPDGQVAEATTTIPEPVVIDSFHVEQAMVDSLYQIYAYTSCKQRCKLFSQVMGKDKEFLSAELGLMNAGMIGAEGKVSVRRGRSNLIKNRDPYFHEGEMVRVKFATLDSTSYEYWRSFEDLAALSRVPLVPVSTNLKSNVRGALGYWCGYGATFYRIQIPFLKVKR</sequence>
<accession>A0A4Y8VQ10</accession>
<dbReference type="EMBL" id="SGVY01000013">
    <property type="protein sequence ID" value="TFH82438.1"/>
    <property type="molecule type" value="Genomic_DNA"/>
</dbReference>
<keyword evidence="1" id="KW-0812">Transmembrane</keyword>
<dbReference type="AlphaFoldDB" id="A0A4Y8VQ10"/>
<protein>
    <submittedName>
        <fullName evidence="2">DUF4249 domain-containing protein</fullName>
    </submittedName>
</protein>
<evidence type="ECO:0000256" key="1">
    <source>
        <dbReference type="SAM" id="Phobius"/>
    </source>
</evidence>
<organism evidence="2 3">
    <name type="scientific">Segatella hominis</name>
    <dbReference type="NCBI Taxonomy" id="2518605"/>
    <lineage>
        <taxon>Bacteria</taxon>
        <taxon>Pseudomonadati</taxon>
        <taxon>Bacteroidota</taxon>
        <taxon>Bacteroidia</taxon>
        <taxon>Bacteroidales</taxon>
        <taxon>Prevotellaceae</taxon>
        <taxon>Segatella</taxon>
    </lineage>
</organism>
<comment type="caution">
    <text evidence="2">The sequence shown here is derived from an EMBL/GenBank/DDBJ whole genome shotgun (WGS) entry which is preliminary data.</text>
</comment>
<reference evidence="2 3" key="1">
    <citation type="submission" date="2019-02" db="EMBL/GenBank/DDBJ databases">
        <title>Draft Genome Sequence of the Prevotella sp. BCRC 81118, Isolated from Human Feces.</title>
        <authorList>
            <person name="Huang C.-H."/>
        </authorList>
    </citation>
    <scope>NUCLEOTIDE SEQUENCE [LARGE SCALE GENOMIC DNA]</scope>
    <source>
        <strain evidence="2 3">BCRC 81118</strain>
    </source>
</reference>
<feature type="transmembrane region" description="Helical" evidence="1">
    <location>
        <begin position="12"/>
        <end position="32"/>
    </location>
</feature>
<keyword evidence="1" id="KW-1133">Transmembrane helix</keyword>
<gene>
    <name evidence="2" type="ORF">EXN75_06505</name>
</gene>
<dbReference type="RefSeq" id="WP_134843204.1">
    <property type="nucleotide sequence ID" value="NZ_SGVY01000013.1"/>
</dbReference>
<dbReference type="Proteomes" id="UP000297872">
    <property type="component" value="Unassembled WGS sequence"/>
</dbReference>
<keyword evidence="1" id="KW-0472">Membrane</keyword>
<evidence type="ECO:0000313" key="3">
    <source>
        <dbReference type="Proteomes" id="UP000297872"/>
    </source>
</evidence>
<dbReference type="OrthoDB" id="647456at2"/>
<dbReference type="PROSITE" id="PS51257">
    <property type="entry name" value="PROKAR_LIPOPROTEIN"/>
    <property type="match status" value="1"/>
</dbReference>
<dbReference type="GeneID" id="302994944"/>